<keyword evidence="3" id="KW-1185">Reference proteome</keyword>
<organism evidence="2 3">
    <name type="scientific">Actinocorallia libanotica</name>
    <dbReference type="NCBI Taxonomy" id="46162"/>
    <lineage>
        <taxon>Bacteria</taxon>
        <taxon>Bacillati</taxon>
        <taxon>Actinomycetota</taxon>
        <taxon>Actinomycetes</taxon>
        <taxon>Streptosporangiales</taxon>
        <taxon>Thermomonosporaceae</taxon>
        <taxon>Actinocorallia</taxon>
    </lineage>
</organism>
<dbReference type="Proteomes" id="UP001500665">
    <property type="component" value="Unassembled WGS sequence"/>
</dbReference>
<dbReference type="InterPro" id="IPR036291">
    <property type="entry name" value="NAD(P)-bd_dom_sf"/>
</dbReference>
<dbReference type="InterPro" id="IPR050177">
    <property type="entry name" value="Lipid_A_modif_metabolic_enz"/>
</dbReference>
<reference evidence="3" key="1">
    <citation type="journal article" date="2019" name="Int. J. Syst. Evol. Microbiol.">
        <title>The Global Catalogue of Microorganisms (GCM) 10K type strain sequencing project: providing services to taxonomists for standard genome sequencing and annotation.</title>
        <authorList>
            <consortium name="The Broad Institute Genomics Platform"/>
            <consortium name="The Broad Institute Genome Sequencing Center for Infectious Disease"/>
            <person name="Wu L."/>
            <person name="Ma J."/>
        </authorList>
    </citation>
    <scope>NUCLEOTIDE SEQUENCE [LARGE SCALE GENOMIC DNA]</scope>
    <source>
        <strain evidence="3">JCM 10696</strain>
    </source>
</reference>
<evidence type="ECO:0000313" key="3">
    <source>
        <dbReference type="Proteomes" id="UP001500665"/>
    </source>
</evidence>
<dbReference type="PANTHER" id="PTHR43245">
    <property type="entry name" value="BIFUNCTIONAL POLYMYXIN RESISTANCE PROTEIN ARNA"/>
    <property type="match status" value="1"/>
</dbReference>
<dbReference type="InterPro" id="IPR001509">
    <property type="entry name" value="Epimerase_deHydtase"/>
</dbReference>
<evidence type="ECO:0000259" key="1">
    <source>
        <dbReference type="Pfam" id="PF01370"/>
    </source>
</evidence>
<dbReference type="EMBL" id="BAAAHH010000010">
    <property type="protein sequence ID" value="GAA0950716.1"/>
    <property type="molecule type" value="Genomic_DNA"/>
</dbReference>
<protein>
    <submittedName>
        <fullName evidence="2">NAD-dependent epimerase/dehydratase family protein</fullName>
    </submittedName>
</protein>
<dbReference type="PANTHER" id="PTHR43245:SF52">
    <property type="entry name" value="NAD-DEPENDENT EPIMERASE_DEHYDRATASE"/>
    <property type="match status" value="1"/>
</dbReference>
<comment type="caution">
    <text evidence="2">The sequence shown here is derived from an EMBL/GenBank/DDBJ whole genome shotgun (WGS) entry which is preliminary data.</text>
</comment>
<name>A0ABP4BGH2_9ACTN</name>
<dbReference type="Pfam" id="PF01370">
    <property type="entry name" value="Epimerase"/>
    <property type="match status" value="1"/>
</dbReference>
<proteinExistence type="predicted"/>
<gene>
    <name evidence="2" type="ORF">GCM10009550_29530</name>
</gene>
<dbReference type="SUPFAM" id="SSF51735">
    <property type="entry name" value="NAD(P)-binding Rossmann-fold domains"/>
    <property type="match status" value="1"/>
</dbReference>
<accession>A0ABP4BGH2</accession>
<evidence type="ECO:0000313" key="2">
    <source>
        <dbReference type="EMBL" id="GAA0950716.1"/>
    </source>
</evidence>
<sequence length="346" mass="38139">MVIGGTGNLGTNTLRSLSADPEVTRLIGIARRRPRLEIGRTQWMTADIARSDLVPLLRGADAVVHLAWIFQPTHHPYTTWRTNVLGSARVFHAVAEAGVPTLVYSSSVGAYSPGPKDRFVGEDWPTHGWPTAAYSREKAYVERLLDGFEARYPQCRVVRMRPGFVFERRTATEQRRIFAGPLVPGRLVRPGIVPVVPDIPGLKMQMLHSSDAGRAFHQAVMRPVRGAFNLAAAPVIDGDELAAVFRARKVKMPAAAVRAFLAAAWGLHLVPASPHLFDLVMRLPLMDVSRARDELRWEPEYTSLYAFSEFLAGLRTGADEDTPALSKASSGPLRVREFFSGVGRTP</sequence>
<feature type="domain" description="NAD-dependent epimerase/dehydratase" evidence="1">
    <location>
        <begin position="1"/>
        <end position="170"/>
    </location>
</feature>
<dbReference type="Gene3D" id="3.40.50.720">
    <property type="entry name" value="NAD(P)-binding Rossmann-like Domain"/>
    <property type="match status" value="1"/>
</dbReference>